<evidence type="ECO:0000256" key="5">
    <source>
        <dbReference type="ARBA" id="ARBA00022989"/>
    </source>
</evidence>
<comment type="caution">
    <text evidence="8">The sequence shown here is derived from an EMBL/GenBank/DDBJ whole genome shotgun (WGS) entry which is preliminary data.</text>
</comment>
<dbReference type="InterPro" id="IPR051028">
    <property type="entry name" value="Mito_Solute_Carrier"/>
</dbReference>
<comment type="subcellular location">
    <subcellularLocation>
        <location evidence="1">Mitochondrion inner membrane</location>
        <topology evidence="1">Multi-pass membrane protein</topology>
    </subcellularLocation>
</comment>
<proteinExistence type="inferred from homology"/>
<reference evidence="8 9" key="1">
    <citation type="submission" date="2024-05" db="EMBL/GenBank/DDBJ databases">
        <title>Genome sequencing and assembly of Indian major carp, Cirrhinus mrigala (Hamilton, 1822).</title>
        <authorList>
            <person name="Mohindra V."/>
            <person name="Chowdhury L.M."/>
            <person name="Lal K."/>
            <person name="Jena J.K."/>
        </authorList>
    </citation>
    <scope>NUCLEOTIDE SEQUENCE [LARGE SCALE GENOMIC DNA]</scope>
    <source>
        <strain evidence="8">CM1030</strain>
        <tissue evidence="8">Blood</tissue>
    </source>
</reference>
<keyword evidence="9" id="KW-1185">Reference proteome</keyword>
<name>A0ABD0N0B6_CIRMR</name>
<keyword evidence="5" id="KW-1133">Transmembrane helix</keyword>
<evidence type="ECO:0000256" key="4">
    <source>
        <dbReference type="ARBA" id="ARBA00022792"/>
    </source>
</evidence>
<keyword evidence="6" id="KW-0496">Mitochondrion</keyword>
<evidence type="ECO:0000256" key="2">
    <source>
        <dbReference type="ARBA" id="ARBA00006375"/>
    </source>
</evidence>
<sequence>DVPFSMIYFPLFANLNAVGRTEDRHSNPQERAPFLQSFVAGCMAGSVAAVAVTPLD</sequence>
<dbReference type="AlphaFoldDB" id="A0ABD0N0B6"/>
<dbReference type="GO" id="GO:0005743">
    <property type="term" value="C:mitochondrial inner membrane"/>
    <property type="evidence" value="ECO:0007669"/>
    <property type="project" value="UniProtKB-SubCell"/>
</dbReference>
<evidence type="ECO:0000256" key="3">
    <source>
        <dbReference type="ARBA" id="ARBA00022692"/>
    </source>
</evidence>
<dbReference type="InterPro" id="IPR023395">
    <property type="entry name" value="MCP_dom_sf"/>
</dbReference>
<gene>
    <name evidence="8" type="ORF">M9458_049887</name>
</gene>
<organism evidence="8 9">
    <name type="scientific">Cirrhinus mrigala</name>
    <name type="common">Mrigala</name>
    <dbReference type="NCBI Taxonomy" id="683832"/>
    <lineage>
        <taxon>Eukaryota</taxon>
        <taxon>Metazoa</taxon>
        <taxon>Chordata</taxon>
        <taxon>Craniata</taxon>
        <taxon>Vertebrata</taxon>
        <taxon>Euteleostomi</taxon>
        <taxon>Actinopterygii</taxon>
        <taxon>Neopterygii</taxon>
        <taxon>Teleostei</taxon>
        <taxon>Ostariophysi</taxon>
        <taxon>Cypriniformes</taxon>
        <taxon>Cyprinidae</taxon>
        <taxon>Labeoninae</taxon>
        <taxon>Labeonini</taxon>
        <taxon>Cirrhinus</taxon>
    </lineage>
</organism>
<keyword evidence="3" id="KW-0812">Transmembrane</keyword>
<comment type="similarity">
    <text evidence="2">Belongs to the mitochondrial carrier (TC 2.A.29) family.</text>
</comment>
<dbReference type="SUPFAM" id="SSF103506">
    <property type="entry name" value="Mitochondrial carrier"/>
    <property type="match status" value="1"/>
</dbReference>
<protein>
    <submittedName>
        <fullName evidence="8">Uncharacterized protein</fullName>
    </submittedName>
</protein>
<dbReference type="PANTHER" id="PTHR45678">
    <property type="entry name" value="MITOCHONDRIAL 2-OXODICARBOXYLATE CARRIER 1-RELATED"/>
    <property type="match status" value="1"/>
</dbReference>
<dbReference type="EMBL" id="JAMKFB020000025">
    <property type="protein sequence ID" value="KAL0155624.1"/>
    <property type="molecule type" value="Genomic_DNA"/>
</dbReference>
<evidence type="ECO:0000313" key="8">
    <source>
        <dbReference type="EMBL" id="KAL0155624.1"/>
    </source>
</evidence>
<dbReference type="PANTHER" id="PTHR45678:SF11">
    <property type="entry name" value="MITOCHONDRIAL GLUTAMATE CARRIER 2"/>
    <property type="match status" value="1"/>
</dbReference>
<evidence type="ECO:0000256" key="6">
    <source>
        <dbReference type="ARBA" id="ARBA00023128"/>
    </source>
</evidence>
<keyword evidence="7" id="KW-0472">Membrane</keyword>
<dbReference type="Gene3D" id="1.50.40.10">
    <property type="entry name" value="Mitochondrial carrier domain"/>
    <property type="match status" value="1"/>
</dbReference>
<accession>A0ABD0N0B6</accession>
<feature type="non-terminal residue" evidence="8">
    <location>
        <position position="1"/>
    </location>
</feature>
<evidence type="ECO:0000256" key="1">
    <source>
        <dbReference type="ARBA" id="ARBA00004448"/>
    </source>
</evidence>
<evidence type="ECO:0000313" key="9">
    <source>
        <dbReference type="Proteomes" id="UP001529510"/>
    </source>
</evidence>
<evidence type="ECO:0000256" key="7">
    <source>
        <dbReference type="ARBA" id="ARBA00023136"/>
    </source>
</evidence>
<feature type="non-terminal residue" evidence="8">
    <location>
        <position position="56"/>
    </location>
</feature>
<keyword evidence="4" id="KW-0999">Mitochondrion inner membrane</keyword>
<dbReference type="Proteomes" id="UP001529510">
    <property type="component" value="Unassembled WGS sequence"/>
</dbReference>